<proteinExistence type="predicted"/>
<dbReference type="OrthoDB" id="5445067at2759"/>
<keyword evidence="2" id="KW-1185">Reference proteome</keyword>
<reference evidence="1 2" key="1">
    <citation type="journal article" date="2018" name="Nat. Ecol. Evol.">
        <title>Pezizomycetes genomes reveal the molecular basis of ectomycorrhizal truffle lifestyle.</title>
        <authorList>
            <person name="Murat C."/>
            <person name="Payen T."/>
            <person name="Noel B."/>
            <person name="Kuo A."/>
            <person name="Morin E."/>
            <person name="Chen J."/>
            <person name="Kohler A."/>
            <person name="Krizsan K."/>
            <person name="Balestrini R."/>
            <person name="Da Silva C."/>
            <person name="Montanini B."/>
            <person name="Hainaut M."/>
            <person name="Levati E."/>
            <person name="Barry K.W."/>
            <person name="Belfiori B."/>
            <person name="Cichocki N."/>
            <person name="Clum A."/>
            <person name="Dockter R.B."/>
            <person name="Fauchery L."/>
            <person name="Guy J."/>
            <person name="Iotti M."/>
            <person name="Le Tacon F."/>
            <person name="Lindquist E.A."/>
            <person name="Lipzen A."/>
            <person name="Malagnac F."/>
            <person name="Mello A."/>
            <person name="Molinier V."/>
            <person name="Miyauchi S."/>
            <person name="Poulain J."/>
            <person name="Riccioni C."/>
            <person name="Rubini A."/>
            <person name="Sitrit Y."/>
            <person name="Splivallo R."/>
            <person name="Traeger S."/>
            <person name="Wang M."/>
            <person name="Zifcakova L."/>
            <person name="Wipf D."/>
            <person name="Zambonelli A."/>
            <person name="Paolocci F."/>
            <person name="Nowrousian M."/>
            <person name="Ottonello S."/>
            <person name="Baldrian P."/>
            <person name="Spatafora J.W."/>
            <person name="Henrissat B."/>
            <person name="Nagy L.G."/>
            <person name="Aury J.M."/>
            <person name="Wincker P."/>
            <person name="Grigoriev I.V."/>
            <person name="Bonfante P."/>
            <person name="Martin F.M."/>
        </authorList>
    </citation>
    <scope>NUCLEOTIDE SEQUENCE [LARGE SCALE GENOMIC DNA]</scope>
    <source>
        <strain evidence="1 2">120613-1</strain>
    </source>
</reference>
<dbReference type="STRING" id="1336337.A0A3N4JAN1"/>
<evidence type="ECO:0000313" key="2">
    <source>
        <dbReference type="Proteomes" id="UP000276215"/>
    </source>
</evidence>
<sequence>MEQMSIAIRRRLISEPSLGAATTIPSGIIAGNHGGLVNDTIFITRGDITDTAMYRWLYGISPQRVQPYLDSEIMVRMINKRATMVANRSRSSKLWDVGWQEGLEKVLSFFDNARMEEWKKFEDDTGVGSRSRGNGQR</sequence>
<organism evidence="1 2">
    <name type="scientific">Choiromyces venosus 120613-1</name>
    <dbReference type="NCBI Taxonomy" id="1336337"/>
    <lineage>
        <taxon>Eukaryota</taxon>
        <taxon>Fungi</taxon>
        <taxon>Dikarya</taxon>
        <taxon>Ascomycota</taxon>
        <taxon>Pezizomycotina</taxon>
        <taxon>Pezizomycetes</taxon>
        <taxon>Pezizales</taxon>
        <taxon>Tuberaceae</taxon>
        <taxon>Choiromyces</taxon>
    </lineage>
</organism>
<dbReference type="EMBL" id="ML120438">
    <property type="protein sequence ID" value="RPA94367.1"/>
    <property type="molecule type" value="Genomic_DNA"/>
</dbReference>
<evidence type="ECO:0000313" key="1">
    <source>
        <dbReference type="EMBL" id="RPA94367.1"/>
    </source>
</evidence>
<name>A0A3N4JAN1_9PEZI</name>
<dbReference type="Proteomes" id="UP000276215">
    <property type="component" value="Unassembled WGS sequence"/>
</dbReference>
<gene>
    <name evidence="1" type="ORF">L873DRAFT_1439453</name>
</gene>
<protein>
    <submittedName>
        <fullName evidence="1">Uncharacterized protein</fullName>
    </submittedName>
</protein>
<dbReference type="AlphaFoldDB" id="A0A3N4JAN1"/>
<accession>A0A3N4JAN1</accession>